<reference evidence="14" key="2">
    <citation type="submission" date="2019-07" db="EMBL/GenBank/DDBJ databases">
        <authorList>
            <person name="Seetharam A."/>
            <person name="Woodhouse M."/>
            <person name="Cannon E."/>
        </authorList>
    </citation>
    <scope>NUCLEOTIDE SEQUENCE [LARGE SCALE GENOMIC DNA]</scope>
    <source>
        <strain evidence="14">cv. B73</strain>
    </source>
</reference>
<feature type="domain" description="RING-type" evidence="11">
    <location>
        <begin position="747"/>
        <end position="786"/>
    </location>
</feature>
<feature type="compositionally biased region" description="Low complexity" evidence="10">
    <location>
        <begin position="1"/>
        <end position="10"/>
    </location>
</feature>
<name>A0A804NMM2_MAIZE</name>
<evidence type="ECO:0000259" key="11">
    <source>
        <dbReference type="PROSITE" id="PS50089"/>
    </source>
</evidence>
<keyword evidence="7" id="KW-0862">Zinc</keyword>
<dbReference type="PROSITE" id="PS50089">
    <property type="entry name" value="ZF_RING_2"/>
    <property type="match status" value="1"/>
</dbReference>
<dbReference type="GO" id="GO:0008270">
    <property type="term" value="F:zinc ion binding"/>
    <property type="evidence" value="ECO:0007669"/>
    <property type="project" value="UniProtKB-KW"/>
</dbReference>
<dbReference type="Gene3D" id="3.30.40.10">
    <property type="entry name" value="Zinc/RING finger domain, C3HC4 (zinc finger)"/>
    <property type="match status" value="1"/>
</dbReference>
<keyword evidence="16" id="KW-1267">Proteomics identification</keyword>
<dbReference type="Pfam" id="PF00097">
    <property type="entry name" value="zf-C3HC4"/>
    <property type="match status" value="1"/>
</dbReference>
<keyword evidence="5" id="KW-0378">Hydrolase</keyword>
<dbReference type="SMART" id="SM00487">
    <property type="entry name" value="DEXDc"/>
    <property type="match status" value="1"/>
</dbReference>
<proteinExistence type="evidence at protein level"/>
<dbReference type="Proteomes" id="UP000007305">
    <property type="component" value="Chromosome 4"/>
</dbReference>
<dbReference type="InterPro" id="IPR017907">
    <property type="entry name" value="Znf_RING_CS"/>
</dbReference>
<dbReference type="CDD" id="cd18008">
    <property type="entry name" value="DEXDc_SHPRH-like"/>
    <property type="match status" value="1"/>
</dbReference>
<evidence type="ECO:0000256" key="3">
    <source>
        <dbReference type="ARBA" id="ARBA00022741"/>
    </source>
</evidence>
<dbReference type="InterPro" id="IPR001841">
    <property type="entry name" value="Znf_RING"/>
</dbReference>
<dbReference type="InterPro" id="IPR050628">
    <property type="entry name" value="SNF2_RAD54_helicase_TF"/>
</dbReference>
<dbReference type="InterPro" id="IPR038718">
    <property type="entry name" value="SNF2-like_sf"/>
</dbReference>
<dbReference type="CDD" id="cd18793">
    <property type="entry name" value="SF2_C_SNF"/>
    <property type="match status" value="1"/>
</dbReference>
<evidence type="ECO:0000256" key="10">
    <source>
        <dbReference type="SAM" id="MobiDB-lite"/>
    </source>
</evidence>
<evidence type="ECO:0000313" key="14">
    <source>
        <dbReference type="EnsemblPlants" id="Zm00001eb171780_P001"/>
    </source>
</evidence>
<accession>A0A804NMM2</accession>
<reference evidence="15" key="1">
    <citation type="journal article" date="2009" name="Science">
        <title>The B73 maize genome: complexity, diversity, and dynamics.</title>
        <authorList>
            <person name="Schnable P.S."/>
            <person name="Ware D."/>
            <person name="Fulton R.S."/>
            <person name="Stein J.C."/>
            <person name="Wei F."/>
            <person name="Pasternak S."/>
            <person name="Liang C."/>
            <person name="Zhang J."/>
            <person name="Fulton L."/>
            <person name="Graves T.A."/>
            <person name="Minx P."/>
            <person name="Reily A.D."/>
            <person name="Courtney L."/>
            <person name="Kruchowski S.S."/>
            <person name="Tomlinson C."/>
            <person name="Strong C."/>
            <person name="Delehaunty K."/>
            <person name="Fronick C."/>
            <person name="Courtney B."/>
            <person name="Rock S.M."/>
            <person name="Belter E."/>
            <person name="Du F."/>
            <person name="Kim K."/>
            <person name="Abbott R.M."/>
            <person name="Cotton M."/>
            <person name="Levy A."/>
            <person name="Marchetto P."/>
            <person name="Ochoa K."/>
            <person name="Jackson S.M."/>
            <person name="Gillam B."/>
            <person name="Chen W."/>
            <person name="Yan L."/>
            <person name="Higginbotham J."/>
            <person name="Cardenas M."/>
            <person name="Waligorski J."/>
            <person name="Applebaum E."/>
            <person name="Phelps L."/>
            <person name="Falcone J."/>
            <person name="Kanchi K."/>
            <person name="Thane T."/>
            <person name="Scimone A."/>
            <person name="Thane N."/>
            <person name="Henke J."/>
            <person name="Wang T."/>
            <person name="Ruppert J."/>
            <person name="Shah N."/>
            <person name="Rotter K."/>
            <person name="Hodges J."/>
            <person name="Ingenthron E."/>
            <person name="Cordes M."/>
            <person name="Kohlberg S."/>
            <person name="Sgro J."/>
            <person name="Delgado B."/>
            <person name="Mead K."/>
            <person name="Chinwalla A."/>
            <person name="Leonard S."/>
            <person name="Crouse K."/>
            <person name="Collura K."/>
            <person name="Kudrna D."/>
            <person name="Currie J."/>
            <person name="He R."/>
            <person name="Angelova A."/>
            <person name="Rajasekar S."/>
            <person name="Mueller T."/>
            <person name="Lomeli R."/>
            <person name="Scara G."/>
            <person name="Ko A."/>
            <person name="Delaney K."/>
            <person name="Wissotski M."/>
            <person name="Lopez G."/>
            <person name="Campos D."/>
            <person name="Braidotti M."/>
            <person name="Ashley E."/>
            <person name="Golser W."/>
            <person name="Kim H."/>
            <person name="Lee S."/>
            <person name="Lin J."/>
            <person name="Dujmic Z."/>
            <person name="Kim W."/>
            <person name="Talag J."/>
            <person name="Zuccolo A."/>
            <person name="Fan C."/>
            <person name="Sebastian A."/>
            <person name="Kramer M."/>
            <person name="Spiegel L."/>
            <person name="Nascimento L."/>
            <person name="Zutavern T."/>
            <person name="Miller B."/>
            <person name="Ambroise C."/>
            <person name="Muller S."/>
            <person name="Spooner W."/>
            <person name="Narechania A."/>
            <person name="Ren L."/>
            <person name="Wei S."/>
            <person name="Kumari S."/>
            <person name="Faga B."/>
            <person name="Levy M.J."/>
            <person name="McMahan L."/>
            <person name="Van Buren P."/>
            <person name="Vaughn M.W."/>
            <person name="Ying K."/>
            <person name="Yeh C.-T."/>
            <person name="Emrich S.J."/>
            <person name="Jia Y."/>
            <person name="Kalyanaraman A."/>
            <person name="Hsia A.-P."/>
            <person name="Barbazuk W.B."/>
            <person name="Baucom R.S."/>
            <person name="Brutnell T.P."/>
            <person name="Carpita N.C."/>
            <person name="Chaparro C."/>
            <person name="Chia J.-M."/>
            <person name="Deragon J.-M."/>
            <person name="Estill J.C."/>
            <person name="Fu Y."/>
            <person name="Jeddeloh J.A."/>
            <person name="Han Y."/>
            <person name="Lee H."/>
            <person name="Li P."/>
            <person name="Lisch D.R."/>
            <person name="Liu S."/>
            <person name="Liu Z."/>
            <person name="Nagel D.H."/>
            <person name="McCann M.C."/>
            <person name="SanMiguel P."/>
            <person name="Myers A.M."/>
            <person name="Nettleton D."/>
            <person name="Nguyen J."/>
            <person name="Penning B.W."/>
            <person name="Ponnala L."/>
            <person name="Schneider K.L."/>
            <person name="Schwartz D.C."/>
            <person name="Sharma A."/>
            <person name="Soderlund C."/>
            <person name="Springer N.M."/>
            <person name="Sun Q."/>
            <person name="Wang H."/>
            <person name="Waterman M."/>
            <person name="Westerman R."/>
            <person name="Wolfgruber T.K."/>
            <person name="Yang L."/>
            <person name="Yu Y."/>
            <person name="Zhang L."/>
            <person name="Zhou S."/>
            <person name="Zhu Q."/>
            <person name="Bennetzen J.L."/>
            <person name="Dawe R.K."/>
            <person name="Jiang J."/>
            <person name="Jiang N."/>
            <person name="Presting G.G."/>
            <person name="Wessler S.R."/>
            <person name="Aluru S."/>
            <person name="Martienssen R.A."/>
            <person name="Clifton S.W."/>
            <person name="McCombie W.R."/>
            <person name="Wing R.A."/>
            <person name="Wilson R.K."/>
        </authorList>
    </citation>
    <scope>NUCLEOTIDE SEQUENCE [LARGE SCALE GENOMIC DNA]</scope>
    <source>
        <strain evidence="15">cv. B73</strain>
    </source>
</reference>
<dbReference type="GO" id="GO:0016787">
    <property type="term" value="F:hydrolase activity"/>
    <property type="evidence" value="ECO:0007669"/>
    <property type="project" value="UniProtKB-KW"/>
</dbReference>
<evidence type="ECO:0000313" key="15">
    <source>
        <dbReference type="Proteomes" id="UP000007305"/>
    </source>
</evidence>
<evidence type="ECO:0000256" key="7">
    <source>
        <dbReference type="ARBA" id="ARBA00022833"/>
    </source>
</evidence>
<dbReference type="EnsemblPlants" id="Zm00001eb171780_T001">
    <property type="protein sequence ID" value="Zm00001eb171780_P001"/>
    <property type="gene ID" value="Zm00001eb171780"/>
</dbReference>
<organism evidence="14 15">
    <name type="scientific">Zea mays</name>
    <name type="common">Maize</name>
    <dbReference type="NCBI Taxonomy" id="4577"/>
    <lineage>
        <taxon>Eukaryota</taxon>
        <taxon>Viridiplantae</taxon>
        <taxon>Streptophyta</taxon>
        <taxon>Embryophyta</taxon>
        <taxon>Tracheophyta</taxon>
        <taxon>Spermatophyta</taxon>
        <taxon>Magnoliopsida</taxon>
        <taxon>Liliopsida</taxon>
        <taxon>Poales</taxon>
        <taxon>Poaceae</taxon>
        <taxon>PACMAD clade</taxon>
        <taxon>Panicoideae</taxon>
        <taxon>Andropogonodae</taxon>
        <taxon>Andropogoneae</taxon>
        <taxon>Tripsacinae</taxon>
        <taxon>Zea</taxon>
    </lineage>
</organism>
<feature type="domain" description="Helicase ATP-binding" evidence="12">
    <location>
        <begin position="442"/>
        <end position="615"/>
    </location>
</feature>
<dbReference type="PROSITE" id="PS51194">
    <property type="entry name" value="HELICASE_CTER"/>
    <property type="match status" value="1"/>
</dbReference>
<dbReference type="PROSITE" id="PS51192">
    <property type="entry name" value="HELICASE_ATP_BIND_1"/>
    <property type="match status" value="1"/>
</dbReference>
<evidence type="ECO:0000259" key="12">
    <source>
        <dbReference type="PROSITE" id="PS51192"/>
    </source>
</evidence>
<evidence type="ECO:0000256" key="4">
    <source>
        <dbReference type="ARBA" id="ARBA00022771"/>
    </source>
</evidence>
<dbReference type="InterPro" id="IPR049730">
    <property type="entry name" value="SNF2/RAD54-like_C"/>
</dbReference>
<dbReference type="PANTHER" id="PTHR45626:SF24">
    <property type="entry name" value="HELICASE-LIKE TRANSCRIPTION FACTOR CHR28-RELATED"/>
    <property type="match status" value="1"/>
</dbReference>
<dbReference type="GO" id="GO:0004386">
    <property type="term" value="F:helicase activity"/>
    <property type="evidence" value="ECO:0007669"/>
    <property type="project" value="UniProtKB-KW"/>
</dbReference>
<dbReference type="FunFam" id="3.40.50.10810:FF:000068">
    <property type="entry name" value="SNF2 domain-containing protein / helicase domain-containing protein / zinc finger protein-like protein"/>
    <property type="match status" value="1"/>
</dbReference>
<keyword evidence="15" id="KW-1185">Reference proteome</keyword>
<dbReference type="InterPro" id="IPR001650">
    <property type="entry name" value="Helicase_C-like"/>
</dbReference>
<feature type="region of interest" description="Disordered" evidence="10">
    <location>
        <begin position="104"/>
        <end position="191"/>
    </location>
</feature>
<evidence type="ECO:0000256" key="2">
    <source>
        <dbReference type="ARBA" id="ARBA00022723"/>
    </source>
</evidence>
<dbReference type="InterPro" id="IPR000330">
    <property type="entry name" value="SNF2_N"/>
</dbReference>
<keyword evidence="8" id="KW-0067">ATP-binding</keyword>
<dbReference type="Pfam" id="PF00176">
    <property type="entry name" value="SNF2-rel_dom"/>
    <property type="match status" value="1"/>
</dbReference>
<dbReference type="InterPro" id="IPR018957">
    <property type="entry name" value="Znf_C3HC4_RING-type"/>
</dbReference>
<dbReference type="Gene3D" id="3.40.50.300">
    <property type="entry name" value="P-loop containing nucleotide triphosphate hydrolases"/>
    <property type="match status" value="1"/>
</dbReference>
<dbReference type="InterPro" id="IPR014001">
    <property type="entry name" value="Helicase_ATP-bd"/>
</dbReference>
<feature type="compositionally biased region" description="Polar residues" evidence="10">
    <location>
        <begin position="179"/>
        <end position="191"/>
    </location>
</feature>
<evidence type="ECO:0000256" key="1">
    <source>
        <dbReference type="ARBA" id="ARBA00008438"/>
    </source>
</evidence>
<feature type="compositionally biased region" description="Low complexity" evidence="10">
    <location>
        <begin position="425"/>
        <end position="439"/>
    </location>
</feature>
<feature type="compositionally biased region" description="Acidic residues" evidence="10">
    <location>
        <begin position="11"/>
        <end position="24"/>
    </location>
</feature>
<feature type="region of interest" description="Disordered" evidence="10">
    <location>
        <begin position="46"/>
        <end position="69"/>
    </location>
</feature>
<dbReference type="Pfam" id="PF00271">
    <property type="entry name" value="Helicase_C"/>
    <property type="match status" value="1"/>
</dbReference>
<evidence type="ECO:0000256" key="8">
    <source>
        <dbReference type="ARBA" id="ARBA00022840"/>
    </source>
</evidence>
<dbReference type="SMART" id="SM00490">
    <property type="entry name" value="HELICc"/>
    <property type="match status" value="1"/>
</dbReference>
<protein>
    <submittedName>
        <fullName evidence="14">Uncharacterized protein</fullName>
    </submittedName>
</protein>
<gene>
    <name evidence="14" type="primary">LOC100216734</name>
</gene>
<evidence type="ECO:0000259" key="13">
    <source>
        <dbReference type="PROSITE" id="PS51194"/>
    </source>
</evidence>
<dbReference type="PROSITE" id="PS00518">
    <property type="entry name" value="ZF_RING_1"/>
    <property type="match status" value="1"/>
</dbReference>
<reference evidence="14" key="3">
    <citation type="submission" date="2021-05" db="UniProtKB">
        <authorList>
            <consortium name="EnsemblPlants"/>
        </authorList>
    </citation>
    <scope>IDENTIFICATION</scope>
    <source>
        <strain evidence="14">cv. B73</strain>
    </source>
</reference>
<feature type="region of interest" description="Disordered" evidence="10">
    <location>
        <begin position="1"/>
        <end position="24"/>
    </location>
</feature>
<dbReference type="SUPFAM" id="SSF57850">
    <property type="entry name" value="RING/U-box"/>
    <property type="match status" value="1"/>
</dbReference>
<feature type="region of interest" description="Disordered" evidence="10">
    <location>
        <begin position="504"/>
        <end position="545"/>
    </location>
</feature>
<keyword evidence="4 9" id="KW-0863">Zinc-finger</keyword>
<evidence type="ECO:0007829" key="16">
    <source>
        <dbReference type="PeptideAtlas" id="A0A804NMM2"/>
    </source>
</evidence>
<dbReference type="AlphaFoldDB" id="A0A804NMM2"/>
<feature type="domain" description="Helicase C-terminal" evidence="13">
    <location>
        <begin position="851"/>
        <end position="1017"/>
    </location>
</feature>
<keyword evidence="2" id="KW-0479">Metal-binding</keyword>
<keyword evidence="6" id="KW-0347">Helicase</keyword>
<dbReference type="InterPro" id="IPR013083">
    <property type="entry name" value="Znf_RING/FYVE/PHD"/>
</dbReference>
<keyword evidence="3" id="KW-0547">Nucleotide-binding</keyword>
<dbReference type="GO" id="GO:0005524">
    <property type="term" value="F:ATP binding"/>
    <property type="evidence" value="ECO:0007669"/>
    <property type="project" value="UniProtKB-KW"/>
</dbReference>
<evidence type="ECO:0000256" key="6">
    <source>
        <dbReference type="ARBA" id="ARBA00022806"/>
    </source>
</evidence>
<dbReference type="OrthoDB" id="448448at2759"/>
<evidence type="ECO:0000256" key="9">
    <source>
        <dbReference type="PROSITE-ProRule" id="PRU00175"/>
    </source>
</evidence>
<feature type="region of interest" description="Disordered" evidence="10">
    <location>
        <begin position="388"/>
        <end position="439"/>
    </location>
</feature>
<evidence type="ECO:0000256" key="5">
    <source>
        <dbReference type="ARBA" id="ARBA00022801"/>
    </source>
</evidence>
<dbReference type="InterPro" id="IPR027417">
    <property type="entry name" value="P-loop_NTPase"/>
</dbReference>
<dbReference type="Gramene" id="Zm00001eb171780_T001">
    <property type="protein sequence ID" value="Zm00001eb171780_P001"/>
    <property type="gene ID" value="Zm00001eb171780"/>
</dbReference>
<dbReference type="Gene3D" id="3.40.50.10810">
    <property type="entry name" value="Tandem AAA-ATPase domain"/>
    <property type="match status" value="3"/>
</dbReference>
<comment type="similarity">
    <text evidence="1">Belongs to the SNF2/RAD54 helicase family. RAD16 subfamily.</text>
</comment>
<dbReference type="SUPFAM" id="SSF52540">
    <property type="entry name" value="P-loop containing nucleoside triphosphate hydrolases"/>
    <property type="match status" value="2"/>
</dbReference>
<sequence length="1022" mass="113132">MNENSAIIISDSDDDSIGSIFDDDDQPASAIARLDQNAEGRIINFEDEDWQRSAPAPPSTKPTENNNGQYRILPASLTNGRHAESSRYTFGSVDRIHPHANPYMAMRPGHSTSSRIDSVVEKHNSSTADANDNNKRVLPSSFSNGNTSKSMHPIVASETRKLPLPLSTKKSPNIGENRMGTNIANGNLQPSSSIMARGTSSTLNTHKVDDDDDVIVYGGSSSHRVLPSTFEATNSNNSEVAKGFETHSRLNPENRVLDYAERAVYQEALQNISREKSEDDLPEGVLAVPLLRHQVHPYMGPCITLDYVSIPFSAGYHVPYIHLILDCKKMALAWMVSKENSSHCAGGILADDQGLGKTVSTIALIQKQRMEQSKFMFVDSDRLKSEALNLDEDDEGEQTVSNEPKKDQGACSLSTSAERKKKAKVSTSSASTSRSMTRPAAGTLVVCPASVLKQWSNELTDKVSESAKLSVLVYHGGARTKDPRELAKYDVVVTTYTIVANEVPKQMADDDADQKNSEEPSASNKRKPSANMQNKAKKKKKKLKDSNFDLDSGPIARVRWFRVVLDEAQTIKNFRTVVARACCGLRAKRRWCLSGTPIQNAIDDLFSYFRFLKYDPYCTYNSFCTMIKHPIARDAINGYKKLQAVLKVVLLRRTKDFTQEERSFYLMLEERSRQQFKAFAAAGTLKQNYANILLMLLRLRQACDHPILVKGNQSEYGGDGSIEMAKKLPKEVVIDLLAKLEVGSTLCGLCNDTPEDAIVTICGHVFCYQCIHERITTDENMCPAPNCSRTLGLELLFSSGALKICISGKSSSAVASSSSDNESSSISQSSFVSSKIQAAIDILNSIIVMDPLTESYTMESSRSGLGPVKAIVFSQWTGMLDLLELSLNINCIQYRRLDGTMSLNLREKNVKDFNTDPEVRVMIMSLKAGNLGLNMVSACHVILLDLWWNPYAEDQAVDRAHRIGQTRPVTVSRLTVKDTVEDRILALQEEKRTMVNSAFGDDKAGGHATRLTVEDLRYLFRI</sequence>
<feature type="compositionally biased region" description="Polar residues" evidence="10">
    <location>
        <begin position="140"/>
        <end position="150"/>
    </location>
</feature>
<dbReference type="PANTHER" id="PTHR45626">
    <property type="entry name" value="TRANSCRIPTION TERMINATION FACTOR 2-RELATED"/>
    <property type="match status" value="1"/>
</dbReference>